<dbReference type="GO" id="GO:0032259">
    <property type="term" value="P:methylation"/>
    <property type="evidence" value="ECO:0007669"/>
    <property type="project" value="UniProtKB-KW"/>
</dbReference>
<evidence type="ECO:0000259" key="8">
    <source>
        <dbReference type="PROSITE" id="PS50970"/>
    </source>
</evidence>
<dbReference type="PROSITE" id="PS50970">
    <property type="entry name" value="HCY"/>
    <property type="match status" value="1"/>
</dbReference>
<accession>A0A8X6IHA6</accession>
<sequence>YFKFLFMMWDSCSADKVYVLDGGLATELERDGFSLLHDPLWSARILHEKPEAIVRVHNRYLESGAEIIITASYQASISGFQKHLGLTFEQSKNLLKLSVELAHKAKTQYCDNSKETREILVAGSIGSYGAALADGSEYTGDYCEKLTQEELISWHQPRINCLIEAGVDLLAFETIPSVKEGEALMKILKDLPNIKAWLSFSCQSMHQTSHKEDIGTSALNCMKRASSNQLVAVGVNCCPPEYAESLLKDINAVTNGYPLIVYPNSGEKWDSNIGWTGSKVRPNHTYLDSWLGSSARIVGGCCRTTPNDISEISKYFQNKK</sequence>
<evidence type="ECO:0000256" key="4">
    <source>
        <dbReference type="ARBA" id="ARBA00022833"/>
    </source>
</evidence>
<evidence type="ECO:0000256" key="6">
    <source>
        <dbReference type="PIRSR" id="PIRSR037505-2"/>
    </source>
</evidence>
<protein>
    <submittedName>
        <fullName evidence="9">Homocysteine S-methyltransferase 2</fullName>
    </submittedName>
</protein>
<comment type="pathway">
    <text evidence="5">Amino-acid biosynthesis; L-methionine biosynthesis via de novo pathway.</text>
</comment>
<proteinExistence type="predicted"/>
<dbReference type="InterPro" id="IPR003726">
    <property type="entry name" value="HCY_dom"/>
</dbReference>
<evidence type="ECO:0000313" key="10">
    <source>
        <dbReference type="Proteomes" id="UP000887116"/>
    </source>
</evidence>
<dbReference type="EMBL" id="BMAO01025758">
    <property type="protein sequence ID" value="GFR04725.1"/>
    <property type="molecule type" value="Genomic_DNA"/>
</dbReference>
<dbReference type="InterPro" id="IPR051486">
    <property type="entry name" value="Hcy_S-methyltransferase"/>
</dbReference>
<evidence type="ECO:0000256" key="5">
    <source>
        <dbReference type="ARBA" id="ARBA00034478"/>
    </source>
</evidence>
<organism evidence="9 10">
    <name type="scientific">Trichonephila clavata</name>
    <name type="common">Joro spider</name>
    <name type="synonym">Nephila clavata</name>
    <dbReference type="NCBI Taxonomy" id="2740835"/>
    <lineage>
        <taxon>Eukaryota</taxon>
        <taxon>Metazoa</taxon>
        <taxon>Ecdysozoa</taxon>
        <taxon>Arthropoda</taxon>
        <taxon>Chelicerata</taxon>
        <taxon>Arachnida</taxon>
        <taxon>Araneae</taxon>
        <taxon>Araneomorphae</taxon>
        <taxon>Entelegynae</taxon>
        <taxon>Araneoidea</taxon>
        <taxon>Nephilidae</taxon>
        <taxon>Trichonephila</taxon>
    </lineage>
</organism>
<feature type="binding site" evidence="7">
    <location>
        <position position="301"/>
    </location>
    <ligand>
        <name>Zn(2+)</name>
        <dbReference type="ChEBI" id="CHEBI:29105"/>
    </ligand>
</feature>
<reference evidence="9" key="1">
    <citation type="submission" date="2020-07" db="EMBL/GenBank/DDBJ databases">
        <title>Multicomponent nature underlies the extraordinary mechanical properties of spider dragline silk.</title>
        <authorList>
            <person name="Kono N."/>
            <person name="Nakamura H."/>
            <person name="Mori M."/>
            <person name="Yoshida Y."/>
            <person name="Ohtoshi R."/>
            <person name="Malay A.D."/>
            <person name="Moran D.A.P."/>
            <person name="Tomita M."/>
            <person name="Numata K."/>
            <person name="Arakawa K."/>
        </authorList>
    </citation>
    <scope>NUCLEOTIDE SEQUENCE</scope>
</reference>
<dbReference type="NCBIfam" id="NF007020">
    <property type="entry name" value="PRK09485.1"/>
    <property type="match status" value="1"/>
</dbReference>
<dbReference type="Proteomes" id="UP000887116">
    <property type="component" value="Unassembled WGS sequence"/>
</dbReference>
<gene>
    <name evidence="9" type="primary">HMT-2</name>
    <name evidence="9" type="ORF">TNCT_440251</name>
</gene>
<dbReference type="InterPro" id="IPR036589">
    <property type="entry name" value="HCY_dom_sf"/>
</dbReference>
<dbReference type="SUPFAM" id="SSF82282">
    <property type="entry name" value="Homocysteine S-methyltransferase"/>
    <property type="match status" value="1"/>
</dbReference>
<keyword evidence="3 6" id="KW-0479">Metal-binding</keyword>
<keyword evidence="2 7" id="KW-0808">Transferase</keyword>
<dbReference type="PANTHER" id="PTHR46015">
    <property type="entry name" value="ZGC:172121"/>
    <property type="match status" value="1"/>
</dbReference>
<keyword evidence="4 6" id="KW-0862">Zinc</keyword>
<feature type="domain" description="Hcy-binding" evidence="8">
    <location>
        <begin position="6"/>
        <end position="316"/>
    </location>
</feature>
<dbReference type="GO" id="GO:0008270">
    <property type="term" value="F:zinc ion binding"/>
    <property type="evidence" value="ECO:0007669"/>
    <property type="project" value="InterPro"/>
</dbReference>
<dbReference type="GO" id="GO:0009086">
    <property type="term" value="P:methionine biosynthetic process"/>
    <property type="evidence" value="ECO:0007669"/>
    <property type="project" value="InterPro"/>
</dbReference>
<feature type="binding site" evidence="7">
    <location>
        <position position="302"/>
    </location>
    <ligand>
        <name>Zn(2+)</name>
        <dbReference type="ChEBI" id="CHEBI:29105"/>
    </ligand>
</feature>
<dbReference type="FunFam" id="3.20.20.330:FF:000002">
    <property type="entry name" value="Homocysteine S-methyltransferase"/>
    <property type="match status" value="1"/>
</dbReference>
<dbReference type="PANTHER" id="PTHR46015:SF1">
    <property type="entry name" value="HOMOCYSTEINE S-METHYLTRANSFERASE-LIKE ISOFORM 1"/>
    <property type="match status" value="1"/>
</dbReference>
<evidence type="ECO:0000256" key="7">
    <source>
        <dbReference type="PROSITE-ProRule" id="PRU00333"/>
    </source>
</evidence>
<dbReference type="Gene3D" id="3.20.20.330">
    <property type="entry name" value="Homocysteine-binding-like domain"/>
    <property type="match status" value="1"/>
</dbReference>
<evidence type="ECO:0000256" key="1">
    <source>
        <dbReference type="ARBA" id="ARBA00022603"/>
    </source>
</evidence>
<evidence type="ECO:0000313" key="9">
    <source>
        <dbReference type="EMBL" id="GFR04725.1"/>
    </source>
</evidence>
<name>A0A8X6IHA6_TRICU</name>
<dbReference type="Pfam" id="PF02574">
    <property type="entry name" value="S-methyl_trans"/>
    <property type="match status" value="1"/>
</dbReference>
<feature type="non-terminal residue" evidence="9">
    <location>
        <position position="1"/>
    </location>
</feature>
<comment type="cofactor">
    <cofactor evidence="6">
        <name>Zn(2+)</name>
        <dbReference type="ChEBI" id="CHEBI:29105"/>
    </cofactor>
    <text evidence="6">Binds 1 zinc ion per subunit.</text>
</comment>
<dbReference type="AlphaFoldDB" id="A0A8X6IHA6"/>
<dbReference type="GO" id="GO:0008898">
    <property type="term" value="F:S-adenosylmethionine-homocysteine S-methyltransferase activity"/>
    <property type="evidence" value="ECO:0007669"/>
    <property type="project" value="TreeGrafter"/>
</dbReference>
<dbReference type="OrthoDB" id="261426at2759"/>
<keyword evidence="10" id="KW-1185">Reference proteome</keyword>
<evidence type="ECO:0000256" key="2">
    <source>
        <dbReference type="ARBA" id="ARBA00022679"/>
    </source>
</evidence>
<feature type="binding site" evidence="6 7">
    <location>
        <position position="237"/>
    </location>
    <ligand>
        <name>Zn(2+)</name>
        <dbReference type="ChEBI" id="CHEBI:29105"/>
    </ligand>
</feature>
<dbReference type="GO" id="GO:0033528">
    <property type="term" value="P:S-methylmethionine cycle"/>
    <property type="evidence" value="ECO:0007669"/>
    <property type="project" value="TreeGrafter"/>
</dbReference>
<comment type="caution">
    <text evidence="9">The sequence shown here is derived from an EMBL/GenBank/DDBJ whole genome shotgun (WGS) entry which is preliminary data.</text>
</comment>
<evidence type="ECO:0000256" key="3">
    <source>
        <dbReference type="ARBA" id="ARBA00022723"/>
    </source>
</evidence>
<keyword evidence="1 7" id="KW-0489">Methyltransferase</keyword>